<evidence type="ECO:0000313" key="6">
    <source>
        <dbReference type="EMBL" id="OIQ98893.1"/>
    </source>
</evidence>
<dbReference type="InterPro" id="IPR050176">
    <property type="entry name" value="LTTR"/>
</dbReference>
<sequence length="295" mass="31135">MATPTLDLHVLRTFVTGVELGGFGRASDRVGRSTSAISAQLKKLTDQAGRPILRKEGRRMVLTPAGEVLLGYARRLLELNDEALAALNEGRLQGTVRVGVQEDFGHNFLSGVLGQFVAAHPGLTVEAQVARNASLLNQVRSGRLDLALAWESDLEMAHSETLGSLPMCWIGRDGLGRGERRGRKAVSLAVFEAPCALRSAATEALDRANVPWRIAFSGSSLAAVWAAVNAGLGITVRTPAGMPSDLRILSGMPRLPKIGVVLYRAEAKPSAAVAALATILRHNVGVILKGAGTVG</sequence>
<evidence type="ECO:0000256" key="1">
    <source>
        <dbReference type="ARBA" id="ARBA00009437"/>
    </source>
</evidence>
<dbReference type="InterPro" id="IPR000847">
    <property type="entry name" value="LysR_HTH_N"/>
</dbReference>
<reference evidence="6" key="1">
    <citation type="submission" date="2016-10" db="EMBL/GenBank/DDBJ databases">
        <title>Sequence of Gallionella enrichment culture.</title>
        <authorList>
            <person name="Poehlein A."/>
            <person name="Muehling M."/>
            <person name="Daniel R."/>
        </authorList>
    </citation>
    <scope>NUCLEOTIDE SEQUENCE</scope>
</reference>
<keyword evidence="2" id="KW-0805">Transcription regulation</keyword>
<evidence type="ECO:0000256" key="4">
    <source>
        <dbReference type="ARBA" id="ARBA00023163"/>
    </source>
</evidence>
<keyword evidence="3" id="KW-0238">DNA-binding</keyword>
<dbReference type="SUPFAM" id="SSF46785">
    <property type="entry name" value="Winged helix' DNA-binding domain"/>
    <property type="match status" value="1"/>
</dbReference>
<gene>
    <name evidence="6" type="primary">cmpR_19</name>
    <name evidence="6" type="ORF">GALL_191360</name>
</gene>
<evidence type="ECO:0000256" key="3">
    <source>
        <dbReference type="ARBA" id="ARBA00023125"/>
    </source>
</evidence>
<evidence type="ECO:0000259" key="5">
    <source>
        <dbReference type="PROSITE" id="PS50931"/>
    </source>
</evidence>
<dbReference type="PROSITE" id="PS50931">
    <property type="entry name" value="HTH_LYSR"/>
    <property type="match status" value="1"/>
</dbReference>
<evidence type="ECO:0000256" key="2">
    <source>
        <dbReference type="ARBA" id="ARBA00023015"/>
    </source>
</evidence>
<proteinExistence type="inferred from homology"/>
<dbReference type="Gene3D" id="1.10.10.10">
    <property type="entry name" value="Winged helix-like DNA-binding domain superfamily/Winged helix DNA-binding domain"/>
    <property type="match status" value="1"/>
</dbReference>
<accession>A0A1J5SFB5</accession>
<organism evidence="6">
    <name type="scientific">mine drainage metagenome</name>
    <dbReference type="NCBI Taxonomy" id="410659"/>
    <lineage>
        <taxon>unclassified sequences</taxon>
        <taxon>metagenomes</taxon>
        <taxon>ecological metagenomes</taxon>
    </lineage>
</organism>
<dbReference type="GO" id="GO:0003677">
    <property type="term" value="F:DNA binding"/>
    <property type="evidence" value="ECO:0007669"/>
    <property type="project" value="UniProtKB-KW"/>
</dbReference>
<dbReference type="AlphaFoldDB" id="A0A1J5SFB5"/>
<feature type="domain" description="HTH lysR-type" evidence="5">
    <location>
        <begin position="6"/>
        <end position="63"/>
    </location>
</feature>
<dbReference type="Gene3D" id="3.40.190.10">
    <property type="entry name" value="Periplasmic binding protein-like II"/>
    <property type="match status" value="2"/>
</dbReference>
<protein>
    <submittedName>
        <fullName evidence="6">HTH-type transcriptional activator CmpR</fullName>
    </submittedName>
</protein>
<dbReference type="InterPro" id="IPR036388">
    <property type="entry name" value="WH-like_DNA-bd_sf"/>
</dbReference>
<name>A0A1J5SFB5_9ZZZZ</name>
<dbReference type="PANTHER" id="PTHR30579">
    <property type="entry name" value="TRANSCRIPTIONAL REGULATOR"/>
    <property type="match status" value="1"/>
</dbReference>
<keyword evidence="4" id="KW-0804">Transcription</keyword>
<dbReference type="Pfam" id="PF00126">
    <property type="entry name" value="HTH_1"/>
    <property type="match status" value="1"/>
</dbReference>
<comment type="similarity">
    <text evidence="1">Belongs to the LysR transcriptional regulatory family.</text>
</comment>
<dbReference type="InterPro" id="IPR036390">
    <property type="entry name" value="WH_DNA-bd_sf"/>
</dbReference>
<dbReference type="InterPro" id="IPR005119">
    <property type="entry name" value="LysR_subst-bd"/>
</dbReference>
<dbReference type="GO" id="GO:0003700">
    <property type="term" value="F:DNA-binding transcription factor activity"/>
    <property type="evidence" value="ECO:0007669"/>
    <property type="project" value="InterPro"/>
</dbReference>
<comment type="caution">
    <text evidence="6">The sequence shown here is derived from an EMBL/GenBank/DDBJ whole genome shotgun (WGS) entry which is preliminary data.</text>
</comment>
<dbReference type="Pfam" id="PF03466">
    <property type="entry name" value="LysR_substrate"/>
    <property type="match status" value="1"/>
</dbReference>
<dbReference type="PANTHER" id="PTHR30579:SF7">
    <property type="entry name" value="HTH-TYPE TRANSCRIPTIONAL REGULATOR LRHA-RELATED"/>
    <property type="match status" value="1"/>
</dbReference>
<dbReference type="SUPFAM" id="SSF53850">
    <property type="entry name" value="Periplasmic binding protein-like II"/>
    <property type="match status" value="1"/>
</dbReference>
<dbReference type="EMBL" id="MLJW01000113">
    <property type="protein sequence ID" value="OIQ98893.1"/>
    <property type="molecule type" value="Genomic_DNA"/>
</dbReference>